<reference evidence="3" key="1">
    <citation type="journal article" date="2021" name="Nat. Commun.">
        <title>Genetic determinants of endophytism in the Arabidopsis root mycobiome.</title>
        <authorList>
            <person name="Mesny F."/>
            <person name="Miyauchi S."/>
            <person name="Thiergart T."/>
            <person name="Pickel B."/>
            <person name="Atanasova L."/>
            <person name="Karlsson M."/>
            <person name="Huettel B."/>
            <person name="Barry K.W."/>
            <person name="Haridas S."/>
            <person name="Chen C."/>
            <person name="Bauer D."/>
            <person name="Andreopoulos W."/>
            <person name="Pangilinan J."/>
            <person name="LaButti K."/>
            <person name="Riley R."/>
            <person name="Lipzen A."/>
            <person name="Clum A."/>
            <person name="Drula E."/>
            <person name="Henrissat B."/>
            <person name="Kohler A."/>
            <person name="Grigoriev I.V."/>
            <person name="Martin F.M."/>
            <person name="Hacquard S."/>
        </authorList>
    </citation>
    <scope>NUCLEOTIDE SEQUENCE</scope>
    <source>
        <strain evidence="3">MPI-CAGE-AT-0021</strain>
    </source>
</reference>
<name>A0A9P9ER06_9HYPO</name>
<evidence type="ECO:0000313" key="3">
    <source>
        <dbReference type="EMBL" id="KAH7145403.1"/>
    </source>
</evidence>
<feature type="chain" id="PRO_5040340820" description="Protein CAP22" evidence="2">
    <location>
        <begin position="20"/>
        <end position="188"/>
    </location>
</feature>
<dbReference type="OrthoDB" id="4843554at2759"/>
<comment type="caution">
    <text evidence="3">The sequence shown here is derived from an EMBL/GenBank/DDBJ whole genome shotgun (WGS) entry which is preliminary data.</text>
</comment>
<accession>A0A9P9ER06</accession>
<feature type="signal peptide" evidence="2">
    <location>
        <begin position="1"/>
        <end position="19"/>
    </location>
</feature>
<evidence type="ECO:0000256" key="1">
    <source>
        <dbReference type="SAM" id="MobiDB-lite"/>
    </source>
</evidence>
<sequence>MHLIVFLATLTTVVPVSIAEELRADDVPSACITICQPIVDLTNICDVDPNEEDSNNDKRSQLRLRENNESDEEAIEANCICTNTSFDVAAVMGLCASCMAQNSEDSEVLDVDNIMSQCSFSSTSYLPAATTIVTGIEVQATKPATTGISASTSTSSASSSTESAGNDAGRLTISMAAAAGALLVLAMQ</sequence>
<protein>
    <recommendedName>
        <fullName evidence="5">Protein CAP22</fullName>
    </recommendedName>
</protein>
<dbReference type="Proteomes" id="UP000717696">
    <property type="component" value="Unassembled WGS sequence"/>
</dbReference>
<keyword evidence="2" id="KW-0732">Signal</keyword>
<evidence type="ECO:0000256" key="2">
    <source>
        <dbReference type="SAM" id="SignalP"/>
    </source>
</evidence>
<feature type="region of interest" description="Disordered" evidence="1">
    <location>
        <begin position="146"/>
        <end position="166"/>
    </location>
</feature>
<feature type="compositionally biased region" description="Low complexity" evidence="1">
    <location>
        <begin position="146"/>
        <end position="164"/>
    </location>
</feature>
<proteinExistence type="predicted"/>
<dbReference type="AlphaFoldDB" id="A0A9P9ER06"/>
<gene>
    <name evidence="3" type="ORF">B0J13DRAFT_665723</name>
</gene>
<evidence type="ECO:0000313" key="4">
    <source>
        <dbReference type="Proteomes" id="UP000717696"/>
    </source>
</evidence>
<keyword evidence="4" id="KW-1185">Reference proteome</keyword>
<dbReference type="EMBL" id="JAGMUU010000009">
    <property type="protein sequence ID" value="KAH7145403.1"/>
    <property type="molecule type" value="Genomic_DNA"/>
</dbReference>
<evidence type="ECO:0008006" key="5">
    <source>
        <dbReference type="Google" id="ProtNLM"/>
    </source>
</evidence>
<organism evidence="3 4">
    <name type="scientific">Dactylonectria estremocensis</name>
    <dbReference type="NCBI Taxonomy" id="1079267"/>
    <lineage>
        <taxon>Eukaryota</taxon>
        <taxon>Fungi</taxon>
        <taxon>Dikarya</taxon>
        <taxon>Ascomycota</taxon>
        <taxon>Pezizomycotina</taxon>
        <taxon>Sordariomycetes</taxon>
        <taxon>Hypocreomycetidae</taxon>
        <taxon>Hypocreales</taxon>
        <taxon>Nectriaceae</taxon>
        <taxon>Dactylonectria</taxon>
    </lineage>
</organism>
<feature type="non-terminal residue" evidence="3">
    <location>
        <position position="1"/>
    </location>
</feature>